<proteinExistence type="predicted"/>
<sequence length="80" mass="8958">MISVVNRIAFHATPIGNSKRRALRRILYAAPNPLHQVTVVFGIISKGDRLNTDTAQITKSEQPLSFLMGIVKRFKRLANV</sequence>
<comment type="caution">
    <text evidence="1">The sequence shown here is derived from an EMBL/GenBank/DDBJ whole genome shotgun (WGS) entry which is preliminary data.</text>
</comment>
<dbReference type="Proteomes" id="UP000028995">
    <property type="component" value="Unassembled WGS sequence"/>
</dbReference>
<evidence type="ECO:0000313" key="2">
    <source>
        <dbReference type="Proteomes" id="UP000028995"/>
    </source>
</evidence>
<evidence type="ECO:0000313" key="1">
    <source>
        <dbReference type="EMBL" id="KFI57435.1"/>
    </source>
</evidence>
<gene>
    <name evidence="1" type="ORF">BCHO_0854</name>
</gene>
<keyword evidence="2" id="KW-1185">Reference proteome</keyword>
<organism evidence="1 2">
    <name type="scientific">Bifidobacterium choerinum</name>
    <dbReference type="NCBI Taxonomy" id="35760"/>
    <lineage>
        <taxon>Bacteria</taxon>
        <taxon>Bacillati</taxon>
        <taxon>Actinomycetota</taxon>
        <taxon>Actinomycetes</taxon>
        <taxon>Bifidobacteriales</taxon>
        <taxon>Bifidobacteriaceae</taxon>
        <taxon>Bifidobacterium</taxon>
    </lineage>
</organism>
<dbReference type="EMBL" id="JGYU01000005">
    <property type="protein sequence ID" value="KFI57435.1"/>
    <property type="molecule type" value="Genomic_DNA"/>
</dbReference>
<protein>
    <submittedName>
        <fullName evidence="1">Uncharacterized protein</fullName>
    </submittedName>
</protein>
<accession>A0A087AF85</accession>
<dbReference type="AlphaFoldDB" id="A0A087AF85"/>
<dbReference type="STRING" id="35760.BCHO_0854"/>
<reference evidence="1 2" key="1">
    <citation type="submission" date="2014-03" db="EMBL/GenBank/DDBJ databases">
        <title>Genomics of Bifidobacteria.</title>
        <authorList>
            <person name="Ventura M."/>
            <person name="Milani C."/>
            <person name="Lugli G.A."/>
        </authorList>
    </citation>
    <scope>NUCLEOTIDE SEQUENCE [LARGE SCALE GENOMIC DNA]</scope>
    <source>
        <strain evidence="1 2">LMG 10510</strain>
    </source>
</reference>
<name>A0A087AF85_9BIFI</name>